<dbReference type="InterPro" id="IPR019339">
    <property type="entry name" value="CIR_N_dom"/>
</dbReference>
<evidence type="ECO:0000256" key="1">
    <source>
        <dbReference type="SAM" id="MobiDB-lite"/>
    </source>
</evidence>
<feature type="region of interest" description="Disordered" evidence="1">
    <location>
        <begin position="143"/>
        <end position="235"/>
    </location>
</feature>
<evidence type="ECO:0000259" key="2">
    <source>
        <dbReference type="SMART" id="SM01083"/>
    </source>
</evidence>
<feature type="compositionally biased region" description="Basic and acidic residues" evidence="1">
    <location>
        <begin position="143"/>
        <end position="166"/>
    </location>
</feature>
<dbReference type="PANTHER" id="PTHR22093:SF0">
    <property type="entry name" value="LEUKOCYTE RECEPTOR CLUSTER MEMBER 1"/>
    <property type="match status" value="1"/>
</dbReference>
<proteinExistence type="predicted"/>
<evidence type="ECO:0000313" key="3">
    <source>
        <dbReference type="EMBL" id="KAF2147500.1"/>
    </source>
</evidence>
<feature type="compositionally biased region" description="Basic and acidic residues" evidence="1">
    <location>
        <begin position="286"/>
        <end position="300"/>
    </location>
</feature>
<dbReference type="Proteomes" id="UP000799438">
    <property type="component" value="Unassembled WGS sequence"/>
</dbReference>
<dbReference type="SMART" id="SM01083">
    <property type="entry name" value="Cir_N"/>
    <property type="match status" value="1"/>
</dbReference>
<name>A0A6A6BU19_9PEZI</name>
<feature type="compositionally biased region" description="Basic and acidic residues" evidence="1">
    <location>
        <begin position="25"/>
        <end position="42"/>
    </location>
</feature>
<feature type="compositionally biased region" description="Basic and acidic residues" evidence="1">
    <location>
        <begin position="94"/>
        <end position="110"/>
    </location>
</feature>
<feature type="compositionally biased region" description="Basic and acidic residues" evidence="1">
    <location>
        <begin position="208"/>
        <end position="228"/>
    </location>
</feature>
<evidence type="ECO:0000313" key="4">
    <source>
        <dbReference type="Proteomes" id="UP000799438"/>
    </source>
</evidence>
<dbReference type="OrthoDB" id="5407653at2759"/>
<dbReference type="AlphaFoldDB" id="A0A6A6BU19"/>
<dbReference type="EMBL" id="ML995474">
    <property type="protein sequence ID" value="KAF2147500.1"/>
    <property type="molecule type" value="Genomic_DNA"/>
</dbReference>
<dbReference type="GeneID" id="54297095"/>
<reference evidence="3" key="1">
    <citation type="journal article" date="2020" name="Stud. Mycol.">
        <title>101 Dothideomycetes genomes: a test case for predicting lifestyles and emergence of pathogens.</title>
        <authorList>
            <person name="Haridas S."/>
            <person name="Albert R."/>
            <person name="Binder M."/>
            <person name="Bloem J."/>
            <person name="Labutti K."/>
            <person name="Salamov A."/>
            <person name="Andreopoulos B."/>
            <person name="Baker S."/>
            <person name="Barry K."/>
            <person name="Bills G."/>
            <person name="Bluhm B."/>
            <person name="Cannon C."/>
            <person name="Castanera R."/>
            <person name="Culley D."/>
            <person name="Daum C."/>
            <person name="Ezra D."/>
            <person name="Gonzalez J."/>
            <person name="Henrissat B."/>
            <person name="Kuo A."/>
            <person name="Liang C."/>
            <person name="Lipzen A."/>
            <person name="Lutzoni F."/>
            <person name="Magnuson J."/>
            <person name="Mondo S."/>
            <person name="Nolan M."/>
            <person name="Ohm R."/>
            <person name="Pangilinan J."/>
            <person name="Park H.-J."/>
            <person name="Ramirez L."/>
            <person name="Alfaro M."/>
            <person name="Sun H."/>
            <person name="Tritt A."/>
            <person name="Yoshinaga Y."/>
            <person name="Zwiers L.-H."/>
            <person name="Turgeon B."/>
            <person name="Goodwin S."/>
            <person name="Spatafora J."/>
            <person name="Crous P."/>
            <person name="Grigoriev I."/>
        </authorList>
    </citation>
    <scope>NUCLEOTIDE SEQUENCE</scope>
    <source>
        <strain evidence="3">CBS 121167</strain>
    </source>
</reference>
<feature type="compositionally biased region" description="Basic residues" evidence="1">
    <location>
        <begin position="366"/>
        <end position="380"/>
    </location>
</feature>
<keyword evidence="4" id="KW-1185">Reference proteome</keyword>
<dbReference type="InterPro" id="IPR039875">
    <property type="entry name" value="LENG1-like"/>
</dbReference>
<feature type="compositionally biased region" description="Basic and acidic residues" evidence="1">
    <location>
        <begin position="381"/>
        <end position="399"/>
    </location>
</feature>
<organism evidence="3 4">
    <name type="scientific">Aplosporella prunicola CBS 121167</name>
    <dbReference type="NCBI Taxonomy" id="1176127"/>
    <lineage>
        <taxon>Eukaryota</taxon>
        <taxon>Fungi</taxon>
        <taxon>Dikarya</taxon>
        <taxon>Ascomycota</taxon>
        <taxon>Pezizomycotina</taxon>
        <taxon>Dothideomycetes</taxon>
        <taxon>Dothideomycetes incertae sedis</taxon>
        <taxon>Botryosphaeriales</taxon>
        <taxon>Aplosporellaceae</taxon>
        <taxon>Aplosporella</taxon>
    </lineage>
</organism>
<dbReference type="RefSeq" id="XP_033403208.1">
    <property type="nucleotide sequence ID" value="XM_033539599.1"/>
</dbReference>
<sequence>MPLHLLGKKSWNVYNPANIERVRRDEAAAQARDEERDRRLDDYDAACRAATLRGLPPPSPPPDLEEPSTEKPPKNDGGSRIKRRKLAGEDDTDRDIRVAREMEERNRAAKEQLITYGDQKKTATDMPLIDHAGHINLFPVDPKAAKKAEKNSEHEAEKARKERELEDQYTMRFSNAAGRDGQGKPWYTNKARLSHHSGTEVLDEEVEEPGKNVWGREDPGRKDRDKARMSTTDPLAFMKRAQIQLKDAEKDRKLFAAEREKDILDLIADEKEKARSEGRRRKSRREHADDYDHVDEDRRPREHRSSRHHHRSRSRDRHRHKSHRDRSRSPRGERHKSHRSRSRSREKDRHRSRRDRSRSADGERHSSHRNSHHNSHRSSRHRESESHYESGRWSEGMDR</sequence>
<feature type="compositionally biased region" description="Basic residues" evidence="1">
    <location>
        <begin position="301"/>
        <end position="326"/>
    </location>
</feature>
<gene>
    <name evidence="3" type="ORF">K452DRAFT_282509</name>
</gene>
<feature type="domain" description="CBF1-interacting co-repressor CIR N-terminal" evidence="2">
    <location>
        <begin position="10"/>
        <end position="46"/>
    </location>
</feature>
<protein>
    <recommendedName>
        <fullName evidence="2">CBF1-interacting co-repressor CIR N-terminal domain-containing protein</fullName>
    </recommendedName>
</protein>
<feature type="compositionally biased region" description="Basic residues" evidence="1">
    <location>
        <begin position="333"/>
        <end position="342"/>
    </location>
</feature>
<dbReference type="PANTHER" id="PTHR22093">
    <property type="entry name" value="LEUKOCYTE RECEPTOR CLUSTER LRC MEMBER 1"/>
    <property type="match status" value="1"/>
</dbReference>
<feature type="region of interest" description="Disordered" evidence="1">
    <location>
        <begin position="25"/>
        <end position="119"/>
    </location>
</feature>
<feature type="compositionally biased region" description="Basic and acidic residues" evidence="1">
    <location>
        <begin position="263"/>
        <end position="277"/>
    </location>
</feature>
<feature type="region of interest" description="Disordered" evidence="1">
    <location>
        <begin position="263"/>
        <end position="399"/>
    </location>
</feature>
<feature type="compositionally biased region" description="Basic and acidic residues" evidence="1">
    <location>
        <begin position="68"/>
        <end position="79"/>
    </location>
</feature>
<accession>A0A6A6BU19</accession>